<keyword evidence="2" id="KW-1185">Reference proteome</keyword>
<sequence>MDAVEIELVAREVDALLLDLEAERARHVAGLEAEPALARLFAARSRAAHRETVAALRDAGREDLAARAAALRAERAQAADEEAWRAAESVASGAGPDGLAPLAVLERAALHEPDRGRRLAFARAAEAALGPAASLREAAVEQRARAGAEVGVAPDWRIVVEGDAVLAASDDPYRDVLAFRARHDLALSPAPQGDLHRADLLHLARLARWDGLFRAGMLPLALKLTLEPLGLDAGRLRIDDAERPAKWPGVHVLGARIIFGARGGAGDWQDLLEGAGRALAGASTPPHRRDPVFGAALGELLGSLVLEPRWLAERADVDRRHAPDLIRDLALRRLLSLRARAAALRVATEVTRGLSGAAWREGYRDALTAATGAIWEGVRAARDADAAGHASALVGAGAGERLRDEVRERFDEDWWRNPRTASFLAGLLAAGRLPDAAGDASPARAAAALAARLEGKA</sequence>
<evidence type="ECO:0000313" key="1">
    <source>
        <dbReference type="EMBL" id="BDG03747.1"/>
    </source>
</evidence>
<organism evidence="1 2">
    <name type="scientific">Anaeromyxobacter oryzae</name>
    <dbReference type="NCBI Taxonomy" id="2918170"/>
    <lineage>
        <taxon>Bacteria</taxon>
        <taxon>Pseudomonadati</taxon>
        <taxon>Myxococcota</taxon>
        <taxon>Myxococcia</taxon>
        <taxon>Myxococcales</taxon>
        <taxon>Cystobacterineae</taxon>
        <taxon>Anaeromyxobacteraceae</taxon>
        <taxon>Anaeromyxobacter</taxon>
    </lineage>
</organism>
<gene>
    <name evidence="1" type="ORF">AMOR_27430</name>
</gene>
<dbReference type="EMBL" id="AP025591">
    <property type="protein sequence ID" value="BDG03747.1"/>
    <property type="molecule type" value="Genomic_DNA"/>
</dbReference>
<name>A0ABN6MRY2_9BACT</name>
<protein>
    <submittedName>
        <fullName evidence="1">Uncharacterized protein</fullName>
    </submittedName>
</protein>
<dbReference type="Proteomes" id="UP001162891">
    <property type="component" value="Chromosome"/>
</dbReference>
<proteinExistence type="predicted"/>
<evidence type="ECO:0000313" key="2">
    <source>
        <dbReference type="Proteomes" id="UP001162891"/>
    </source>
</evidence>
<dbReference type="RefSeq" id="WP_248362047.1">
    <property type="nucleotide sequence ID" value="NZ_AP025591.1"/>
</dbReference>
<reference evidence="2" key="1">
    <citation type="journal article" date="2022" name="Int. J. Syst. Evol. Microbiol.">
        <title>Anaeromyxobacter oryzae sp. nov., Anaeromyxobacter diazotrophicus sp. nov. and Anaeromyxobacter paludicola sp. nov., isolated from paddy soils.</title>
        <authorList>
            <person name="Itoh H."/>
            <person name="Xu Z."/>
            <person name="Mise K."/>
            <person name="Masuda Y."/>
            <person name="Ushijima N."/>
            <person name="Hayakawa C."/>
            <person name="Shiratori Y."/>
            <person name="Senoo K."/>
        </authorList>
    </citation>
    <scope>NUCLEOTIDE SEQUENCE [LARGE SCALE GENOMIC DNA]</scope>
    <source>
        <strain evidence="2">Red232</strain>
    </source>
</reference>
<accession>A0ABN6MRY2</accession>